<sequence length="77" mass="8101">MQLTHLAIAAFLNLAALGSAKAVCGQPPNICDYGKPLWVKCPNNVNECKTNVCQGATGHHCCKGDGGTIQEFCVPTK</sequence>
<evidence type="ECO:0000313" key="2">
    <source>
        <dbReference type="EMBL" id="QDS69710.1"/>
    </source>
</evidence>
<reference evidence="2 3" key="1">
    <citation type="submission" date="2019-07" db="EMBL/GenBank/DDBJ databases">
        <title>Finished genome of Venturia effusa.</title>
        <authorList>
            <person name="Young C.A."/>
            <person name="Cox M.P."/>
            <person name="Ganley A.R.D."/>
            <person name="David W.J."/>
        </authorList>
    </citation>
    <scope>NUCLEOTIDE SEQUENCE [LARGE SCALE GENOMIC DNA]</scope>
    <source>
        <strain evidence="3">albino</strain>
    </source>
</reference>
<feature type="chain" id="PRO_5021721940" evidence="1">
    <location>
        <begin position="23"/>
        <end position="77"/>
    </location>
</feature>
<dbReference type="AlphaFoldDB" id="A0A517L246"/>
<proteinExistence type="predicted"/>
<organism evidence="2 3">
    <name type="scientific">Venturia effusa</name>
    <dbReference type="NCBI Taxonomy" id="50376"/>
    <lineage>
        <taxon>Eukaryota</taxon>
        <taxon>Fungi</taxon>
        <taxon>Dikarya</taxon>
        <taxon>Ascomycota</taxon>
        <taxon>Pezizomycotina</taxon>
        <taxon>Dothideomycetes</taxon>
        <taxon>Pleosporomycetidae</taxon>
        <taxon>Venturiales</taxon>
        <taxon>Venturiaceae</taxon>
        <taxon>Venturia</taxon>
    </lineage>
</organism>
<feature type="signal peptide" evidence="1">
    <location>
        <begin position="1"/>
        <end position="22"/>
    </location>
</feature>
<gene>
    <name evidence="2" type="ORF">FKW77_009847</name>
</gene>
<protein>
    <submittedName>
        <fullName evidence="2">Uncharacterized protein</fullName>
    </submittedName>
</protein>
<keyword evidence="3" id="KW-1185">Reference proteome</keyword>
<accession>A0A517L246</accession>
<evidence type="ECO:0000256" key="1">
    <source>
        <dbReference type="SAM" id="SignalP"/>
    </source>
</evidence>
<dbReference type="Proteomes" id="UP000316270">
    <property type="component" value="Chromosome 3"/>
</dbReference>
<dbReference type="EMBL" id="CP042187">
    <property type="protein sequence ID" value="QDS69710.1"/>
    <property type="molecule type" value="Genomic_DNA"/>
</dbReference>
<keyword evidence="1" id="KW-0732">Signal</keyword>
<name>A0A517L246_9PEZI</name>
<evidence type="ECO:0000313" key="3">
    <source>
        <dbReference type="Proteomes" id="UP000316270"/>
    </source>
</evidence>